<dbReference type="InterPro" id="IPR035963">
    <property type="entry name" value="FERM_2"/>
</dbReference>
<dbReference type="eggNOG" id="KOG3527">
    <property type="taxonomic scope" value="Eukaryota"/>
</dbReference>
<keyword evidence="6" id="KW-1185">Reference proteome</keyword>
<dbReference type="EMBL" id="AMQM01004569">
    <property type="status" value="NOT_ANNOTATED_CDS"/>
    <property type="molecule type" value="Genomic_DNA"/>
</dbReference>
<dbReference type="InParanoid" id="T1FTG8"/>
<dbReference type="PROSITE" id="PS00661">
    <property type="entry name" value="FERM_2"/>
    <property type="match status" value="1"/>
</dbReference>
<dbReference type="Pfam" id="PF09380">
    <property type="entry name" value="FERM_C"/>
    <property type="match status" value="1"/>
</dbReference>
<keyword evidence="1" id="KW-0597">Phosphoprotein</keyword>
<feature type="compositionally biased region" description="Low complexity" evidence="2">
    <location>
        <begin position="421"/>
        <end position="434"/>
    </location>
</feature>
<dbReference type="SMART" id="SM01195">
    <property type="entry name" value="FA"/>
    <property type="match status" value="1"/>
</dbReference>
<evidence type="ECO:0000256" key="2">
    <source>
        <dbReference type="SAM" id="MobiDB-lite"/>
    </source>
</evidence>
<dbReference type="GO" id="GO:0005886">
    <property type="term" value="C:plasma membrane"/>
    <property type="evidence" value="ECO:0000318"/>
    <property type="project" value="GO_Central"/>
</dbReference>
<evidence type="ECO:0000256" key="1">
    <source>
        <dbReference type="ARBA" id="ARBA00022553"/>
    </source>
</evidence>
<gene>
    <name evidence="5" type="primary">20212115</name>
    <name evidence="4" type="ORF">HELRODRAFT_191970</name>
</gene>
<evidence type="ECO:0000259" key="3">
    <source>
        <dbReference type="PROSITE" id="PS50057"/>
    </source>
</evidence>
<evidence type="ECO:0000313" key="4">
    <source>
        <dbReference type="EMBL" id="ESO03819.1"/>
    </source>
</evidence>
<dbReference type="GeneID" id="20212115"/>
<dbReference type="KEGG" id="hro:HELRODRAFT_191970"/>
<feature type="region of interest" description="Disordered" evidence="2">
    <location>
        <begin position="340"/>
        <end position="370"/>
    </location>
</feature>
<feature type="compositionally biased region" description="Basic and acidic residues" evidence="2">
    <location>
        <begin position="576"/>
        <end position="592"/>
    </location>
</feature>
<dbReference type="InterPro" id="IPR014352">
    <property type="entry name" value="FERM/acyl-CoA-bd_prot_sf"/>
</dbReference>
<reference evidence="4 6" key="2">
    <citation type="journal article" date="2013" name="Nature">
        <title>Insights into bilaterian evolution from three spiralian genomes.</title>
        <authorList>
            <person name="Simakov O."/>
            <person name="Marletaz F."/>
            <person name="Cho S.J."/>
            <person name="Edsinger-Gonzales E."/>
            <person name="Havlak P."/>
            <person name="Hellsten U."/>
            <person name="Kuo D.H."/>
            <person name="Larsson T."/>
            <person name="Lv J."/>
            <person name="Arendt D."/>
            <person name="Savage R."/>
            <person name="Osoegawa K."/>
            <person name="de Jong P."/>
            <person name="Grimwood J."/>
            <person name="Chapman J.A."/>
            <person name="Shapiro H."/>
            <person name="Aerts A."/>
            <person name="Otillar R.P."/>
            <person name="Terry A.Y."/>
            <person name="Boore J.L."/>
            <person name="Grigoriev I.V."/>
            <person name="Lindberg D.R."/>
            <person name="Seaver E.C."/>
            <person name="Weisblat D.A."/>
            <person name="Putnam N.H."/>
            <person name="Rokhsar D.S."/>
        </authorList>
    </citation>
    <scope>NUCLEOTIDE SEQUENCE</scope>
</reference>
<dbReference type="SUPFAM" id="SSF50729">
    <property type="entry name" value="PH domain-like"/>
    <property type="match status" value="1"/>
</dbReference>
<feature type="compositionally biased region" description="Polar residues" evidence="2">
    <location>
        <begin position="93"/>
        <end position="103"/>
    </location>
</feature>
<feature type="region of interest" description="Disordered" evidence="2">
    <location>
        <begin position="93"/>
        <end position="112"/>
    </location>
</feature>
<feature type="compositionally biased region" description="Acidic residues" evidence="2">
    <location>
        <begin position="547"/>
        <end position="557"/>
    </location>
</feature>
<dbReference type="Proteomes" id="UP000015101">
    <property type="component" value="Unassembled WGS sequence"/>
</dbReference>
<feature type="compositionally biased region" description="Basic and acidic residues" evidence="2">
    <location>
        <begin position="45"/>
        <end position="77"/>
    </location>
</feature>
<dbReference type="EMBL" id="KB096590">
    <property type="protein sequence ID" value="ESO03819.1"/>
    <property type="molecule type" value="Genomic_DNA"/>
</dbReference>
<protein>
    <recommendedName>
        <fullName evidence="3">FERM domain-containing protein</fullName>
    </recommendedName>
</protein>
<dbReference type="SUPFAM" id="SSF47031">
    <property type="entry name" value="Second domain of FERM"/>
    <property type="match status" value="1"/>
</dbReference>
<dbReference type="CTD" id="20212115"/>
<dbReference type="FunFam" id="2.30.29.30:FF:000001">
    <property type="entry name" value="Erythrocyte membrane protein band 4.1"/>
    <property type="match status" value="1"/>
</dbReference>
<dbReference type="GO" id="GO:0005856">
    <property type="term" value="C:cytoskeleton"/>
    <property type="evidence" value="ECO:0000318"/>
    <property type="project" value="GO_Central"/>
</dbReference>
<dbReference type="Gene3D" id="1.20.80.10">
    <property type="match status" value="1"/>
</dbReference>
<name>T1FTG8_HELRO</name>
<dbReference type="GO" id="GO:0031032">
    <property type="term" value="P:actomyosin structure organization"/>
    <property type="evidence" value="ECO:0000318"/>
    <property type="project" value="GO_Central"/>
</dbReference>
<dbReference type="InterPro" id="IPR000299">
    <property type="entry name" value="FERM_domain"/>
</dbReference>
<dbReference type="AlphaFoldDB" id="T1FTG8"/>
<feature type="region of interest" description="Disordered" evidence="2">
    <location>
        <begin position="421"/>
        <end position="557"/>
    </location>
</feature>
<reference evidence="5" key="3">
    <citation type="submission" date="2015-06" db="UniProtKB">
        <authorList>
            <consortium name="EnsemblMetazoa"/>
        </authorList>
    </citation>
    <scope>IDENTIFICATION</scope>
</reference>
<dbReference type="InterPro" id="IPR018980">
    <property type="entry name" value="FERM_PH-like_C"/>
</dbReference>
<dbReference type="InterPro" id="IPR014847">
    <property type="entry name" value="FA"/>
</dbReference>
<dbReference type="PROSITE" id="PS50057">
    <property type="entry name" value="FERM_3"/>
    <property type="match status" value="1"/>
</dbReference>
<dbReference type="PANTHER" id="PTHR23280:SF21">
    <property type="entry name" value="PROTEIN 4.1 HOMOLOG"/>
    <property type="match status" value="1"/>
</dbReference>
<reference evidence="6" key="1">
    <citation type="submission" date="2012-12" db="EMBL/GenBank/DDBJ databases">
        <authorList>
            <person name="Hellsten U."/>
            <person name="Grimwood J."/>
            <person name="Chapman J.A."/>
            <person name="Shapiro H."/>
            <person name="Aerts A."/>
            <person name="Otillar R.P."/>
            <person name="Terry A.Y."/>
            <person name="Boore J.L."/>
            <person name="Simakov O."/>
            <person name="Marletaz F."/>
            <person name="Cho S.-J."/>
            <person name="Edsinger-Gonzales E."/>
            <person name="Havlak P."/>
            <person name="Kuo D.-H."/>
            <person name="Larsson T."/>
            <person name="Lv J."/>
            <person name="Arendt D."/>
            <person name="Savage R."/>
            <person name="Osoegawa K."/>
            <person name="de Jong P."/>
            <person name="Lindberg D.R."/>
            <person name="Seaver E.C."/>
            <person name="Weisblat D.A."/>
            <person name="Putnam N.H."/>
            <person name="Grigoriev I.V."/>
            <person name="Rokhsar D.S."/>
        </authorList>
    </citation>
    <scope>NUCLEOTIDE SEQUENCE</scope>
</reference>
<evidence type="ECO:0000313" key="6">
    <source>
        <dbReference type="Proteomes" id="UP000015101"/>
    </source>
</evidence>
<dbReference type="InterPro" id="IPR011993">
    <property type="entry name" value="PH-like_dom_sf"/>
</dbReference>
<dbReference type="InterPro" id="IPR019747">
    <property type="entry name" value="FERM_CS"/>
</dbReference>
<dbReference type="EMBL" id="AMQM01004571">
    <property type="status" value="NOT_ANNOTATED_CDS"/>
    <property type="molecule type" value="Genomic_DNA"/>
</dbReference>
<dbReference type="PANTHER" id="PTHR23280">
    <property type="entry name" value="4.1 G PROTEIN"/>
    <property type="match status" value="1"/>
</dbReference>
<accession>T1FTG8</accession>
<dbReference type="STRING" id="6412.T1FTG8"/>
<sequence length="633" mass="71969">MNSDNDDDDIRKPPLDDLDESTAHPQSPTNPQSPQPPAEQISPQESEKDRKKRLKLEEKEREKREKSLAKAEKDSKGRTQAGEGGFVKNTFSHISGFFTSPKPSKSRPEVRPKEGVTCRVVLLDGSDYQTVVDTTMHIRDLRPAWLIHRPIRLGDFEINPNGRETDYIEDIIFSPTQTEELLQKIVELHKTHRGQLPVDAELNFLDNAKKLQMYGVHFVPARDSELVLIWLGVYYGGIIIVRDGVVINKFPWPKILKLAYKKKKYYMKIRPAEYEQFEKTIGFQMESHTHAKNFWRLSLEHHTFFRFKQANAAEKNRSFSMLSLTSRHRYSGRTQFQTRSQRIHRSQPDFDRTFSRRTGRSLGGYSMASSTSFDRQGEAWLQGGPSGTGNELLNEIGKVAVLAGTGSNVNKLAYVKTVVPASAESPAGTSSATAAGGGGGRGSHFNEHSFNQGEVDSATGESKKKKKKKARPSVDDEQQQFDEDEPIPPPYPSIPQDDPEVHGSRPTVAPKPKSKKKKNGERENERYEEVVSEQRSEKRGRMHEENGHDDDEEVEDVDHDMALRRAIESVTDVDHRLSVKKIQLDTDQLMKDGKKKKKKDGRDGEEERDEGEREKKKKMPNNHYIITLSSSLR</sequence>
<dbReference type="RefSeq" id="XP_009018376.1">
    <property type="nucleotide sequence ID" value="XM_009020128.1"/>
</dbReference>
<organism evidence="5 6">
    <name type="scientific">Helobdella robusta</name>
    <name type="common">Californian leech</name>
    <dbReference type="NCBI Taxonomy" id="6412"/>
    <lineage>
        <taxon>Eukaryota</taxon>
        <taxon>Metazoa</taxon>
        <taxon>Spiralia</taxon>
        <taxon>Lophotrochozoa</taxon>
        <taxon>Annelida</taxon>
        <taxon>Clitellata</taxon>
        <taxon>Hirudinea</taxon>
        <taxon>Rhynchobdellida</taxon>
        <taxon>Glossiphoniidae</taxon>
        <taxon>Helobdella</taxon>
    </lineage>
</organism>
<dbReference type="SMART" id="SM01196">
    <property type="entry name" value="FERM_C"/>
    <property type="match status" value="1"/>
</dbReference>
<feature type="region of interest" description="Disordered" evidence="2">
    <location>
        <begin position="1"/>
        <end position="88"/>
    </location>
</feature>
<proteinExistence type="predicted"/>
<dbReference type="CDD" id="cd14473">
    <property type="entry name" value="FERM_B-lobe"/>
    <property type="match status" value="1"/>
</dbReference>
<feature type="compositionally biased region" description="Basic and acidic residues" evidence="2">
    <location>
        <begin position="520"/>
        <end position="546"/>
    </location>
</feature>
<dbReference type="EMBL" id="AMQM01004570">
    <property type="status" value="NOT_ANNOTATED_CDS"/>
    <property type="molecule type" value="Genomic_DNA"/>
</dbReference>
<dbReference type="OrthoDB" id="6589456at2759"/>
<feature type="region of interest" description="Disordered" evidence="2">
    <location>
        <begin position="576"/>
        <end position="633"/>
    </location>
</feature>
<dbReference type="InterPro" id="IPR019748">
    <property type="entry name" value="FERM_central"/>
</dbReference>
<feature type="domain" description="FERM" evidence="3">
    <location>
        <begin position="1"/>
        <end position="309"/>
    </location>
</feature>
<feature type="compositionally biased region" description="Acidic residues" evidence="2">
    <location>
        <begin position="475"/>
        <end position="486"/>
    </location>
</feature>
<evidence type="ECO:0000313" key="5">
    <source>
        <dbReference type="EnsemblMetazoa" id="HelroP191970"/>
    </source>
</evidence>
<dbReference type="Pfam" id="PF00373">
    <property type="entry name" value="FERM_M"/>
    <property type="match status" value="1"/>
</dbReference>
<dbReference type="EnsemblMetazoa" id="HelroT191970">
    <property type="protein sequence ID" value="HelroP191970"/>
    <property type="gene ID" value="HelroG191970"/>
</dbReference>
<dbReference type="Gene3D" id="2.30.29.30">
    <property type="entry name" value="Pleckstrin-homology domain (PH domain)/Phosphotyrosine-binding domain (PTB)"/>
    <property type="match status" value="1"/>
</dbReference>
<dbReference type="HOGENOM" id="CLU_432304_0_0_1"/>